<feature type="transmembrane region" description="Helical" evidence="7">
    <location>
        <begin position="82"/>
        <end position="103"/>
    </location>
</feature>
<keyword evidence="3 7" id="KW-0812">Transmembrane</keyword>
<evidence type="ECO:0000256" key="4">
    <source>
        <dbReference type="ARBA" id="ARBA00022989"/>
    </source>
</evidence>
<evidence type="ECO:0000256" key="1">
    <source>
        <dbReference type="ARBA" id="ARBA00004141"/>
    </source>
</evidence>
<feature type="transmembrane region" description="Helical" evidence="7">
    <location>
        <begin position="110"/>
        <end position="128"/>
    </location>
</feature>
<feature type="transmembrane region" description="Helical" evidence="7">
    <location>
        <begin position="434"/>
        <end position="455"/>
    </location>
</feature>
<keyword evidence="5 7" id="KW-0472">Membrane</keyword>
<name>A0A1Y2EV42_PROLT</name>
<feature type="transmembrane region" description="Helical" evidence="7">
    <location>
        <begin position="274"/>
        <end position="294"/>
    </location>
</feature>
<dbReference type="Pfam" id="PF07690">
    <property type="entry name" value="MFS_1"/>
    <property type="match status" value="1"/>
</dbReference>
<feature type="transmembrane region" description="Helical" evidence="7">
    <location>
        <begin position="140"/>
        <end position="161"/>
    </location>
</feature>
<dbReference type="PANTHER" id="PTHR43791">
    <property type="entry name" value="PERMEASE-RELATED"/>
    <property type="match status" value="1"/>
</dbReference>
<sequence length="500" mass="55429">MERKEEALHNIERTSSEGPEKLTGYAQMTTLEEKRLVRKIDRNVVPLMVIFYLLSFLDRTNIGNARLNGLEKDLKLSDYDYRIALTILYVPYIAFELVSNLLVKKVGAKLWLPSLVVMWGIVGTLQGVVKDKHGLWADRFFLGLTEAGILPAIILYLASWYKPHELQLRIGMFWVASSLAGSLGGLLAAALGLIRAGGLNGWSWIFIIEGIITVVAGVIGYFLMPNDVERSNFLTPEEKEQVATRMISPTGHSEVHEQFSWSEVGSVFKSLHMWLLMIMAFGSGVAVYSVAYFLPTILAGLGKRSVWVTQLLSVPPYALSAICSLAGSYYSDKVKQRTPFVIFPQLVAIAGLAILYTCTRDKRAFGARYFAIMILVSGIYTAVPAYLALASNSFANHYRRATALAMMIVMTNSGGLASTWLYRKNEAPNYQKGYMTVIALLSLATIAAVILRFHFARINKKRDVLCDTARGSSHGDEPVVAGQAIKADAGDRSIHFRYTL</sequence>
<proteinExistence type="inferred from homology"/>
<dbReference type="PANTHER" id="PTHR43791:SF85">
    <property type="entry name" value="TRANSPORTER, PUTATIVE (AFU_ORTHOLOGUE AFUA_6G00710)-RELATED"/>
    <property type="match status" value="1"/>
</dbReference>
<dbReference type="RefSeq" id="XP_040722246.1">
    <property type="nucleotide sequence ID" value="XM_040866326.1"/>
</dbReference>
<feature type="domain" description="Major facilitator superfamily (MFS) profile" evidence="8">
    <location>
        <begin position="44"/>
        <end position="460"/>
    </location>
</feature>
<protein>
    <submittedName>
        <fullName evidence="9">Major facilitator superfamily domain-containing protein</fullName>
    </submittedName>
</protein>
<evidence type="ECO:0000313" key="10">
    <source>
        <dbReference type="Proteomes" id="UP000193685"/>
    </source>
</evidence>
<evidence type="ECO:0000256" key="2">
    <source>
        <dbReference type="ARBA" id="ARBA00022448"/>
    </source>
</evidence>
<dbReference type="OrthoDB" id="2962993at2759"/>
<comment type="subcellular location">
    <subcellularLocation>
        <location evidence="1">Membrane</location>
        <topology evidence="1">Multi-pass membrane protein</topology>
    </subcellularLocation>
</comment>
<evidence type="ECO:0000256" key="6">
    <source>
        <dbReference type="ARBA" id="ARBA00037968"/>
    </source>
</evidence>
<keyword evidence="10" id="KW-1185">Reference proteome</keyword>
<dbReference type="InterPro" id="IPR020846">
    <property type="entry name" value="MFS_dom"/>
</dbReference>
<feature type="transmembrane region" description="Helical" evidence="7">
    <location>
        <begin position="338"/>
        <end position="357"/>
    </location>
</feature>
<evidence type="ECO:0000313" key="9">
    <source>
        <dbReference type="EMBL" id="ORY75134.1"/>
    </source>
</evidence>
<feature type="transmembrane region" description="Helical" evidence="7">
    <location>
        <begin position="173"/>
        <end position="196"/>
    </location>
</feature>
<dbReference type="STRING" id="56484.A0A1Y2EV42"/>
<reference evidence="9 10" key="1">
    <citation type="submission" date="2016-07" db="EMBL/GenBank/DDBJ databases">
        <title>Pervasive Adenine N6-methylation of Active Genes in Fungi.</title>
        <authorList>
            <consortium name="DOE Joint Genome Institute"/>
            <person name="Mondo S.J."/>
            <person name="Dannebaum R.O."/>
            <person name="Kuo R.C."/>
            <person name="Labutti K."/>
            <person name="Haridas S."/>
            <person name="Kuo A."/>
            <person name="Salamov A."/>
            <person name="Ahrendt S.R."/>
            <person name="Lipzen A."/>
            <person name="Sullivan W."/>
            <person name="Andreopoulos W.B."/>
            <person name="Clum A."/>
            <person name="Lindquist E."/>
            <person name="Daum C."/>
            <person name="Ramamoorthy G.K."/>
            <person name="Gryganskyi A."/>
            <person name="Culley D."/>
            <person name="Magnuson J.K."/>
            <person name="James T.Y."/>
            <person name="O'Malley M.A."/>
            <person name="Stajich J.E."/>
            <person name="Spatafora J.W."/>
            <person name="Visel A."/>
            <person name="Grigoriev I.V."/>
        </authorList>
    </citation>
    <scope>NUCLEOTIDE SEQUENCE [LARGE SCALE GENOMIC DNA]</scope>
    <source>
        <strain evidence="9 10">12-1054</strain>
    </source>
</reference>
<gene>
    <name evidence="9" type="ORF">BCR37DRAFT_193899</name>
</gene>
<evidence type="ECO:0000259" key="8">
    <source>
        <dbReference type="PROSITE" id="PS50850"/>
    </source>
</evidence>
<comment type="similarity">
    <text evidence="6">Belongs to the major facilitator superfamily. Allantoate permease family.</text>
</comment>
<evidence type="ECO:0000256" key="7">
    <source>
        <dbReference type="SAM" id="Phobius"/>
    </source>
</evidence>
<dbReference type="FunFam" id="1.20.1250.20:FF:000013">
    <property type="entry name" value="MFS general substrate transporter"/>
    <property type="match status" value="1"/>
</dbReference>
<keyword evidence="4 7" id="KW-1133">Transmembrane helix</keyword>
<feature type="transmembrane region" description="Helical" evidence="7">
    <location>
        <begin position="314"/>
        <end position="331"/>
    </location>
</feature>
<dbReference type="PROSITE" id="PS50850">
    <property type="entry name" value="MFS"/>
    <property type="match status" value="1"/>
</dbReference>
<dbReference type="GO" id="GO:0016020">
    <property type="term" value="C:membrane"/>
    <property type="evidence" value="ECO:0007669"/>
    <property type="project" value="UniProtKB-SubCell"/>
</dbReference>
<dbReference type="InterPro" id="IPR011701">
    <property type="entry name" value="MFS"/>
</dbReference>
<dbReference type="AlphaFoldDB" id="A0A1Y2EV42"/>
<feature type="transmembrane region" description="Helical" evidence="7">
    <location>
        <begin position="44"/>
        <end position="62"/>
    </location>
</feature>
<dbReference type="SUPFAM" id="SSF103473">
    <property type="entry name" value="MFS general substrate transporter"/>
    <property type="match status" value="1"/>
</dbReference>
<dbReference type="EMBL" id="MCFI01000027">
    <property type="protein sequence ID" value="ORY75134.1"/>
    <property type="molecule type" value="Genomic_DNA"/>
</dbReference>
<evidence type="ECO:0000256" key="3">
    <source>
        <dbReference type="ARBA" id="ARBA00022692"/>
    </source>
</evidence>
<dbReference type="OMA" id="HNIERTS"/>
<comment type="caution">
    <text evidence="9">The sequence shown here is derived from an EMBL/GenBank/DDBJ whole genome shotgun (WGS) entry which is preliminary data.</text>
</comment>
<dbReference type="InterPro" id="IPR036259">
    <property type="entry name" value="MFS_trans_sf"/>
</dbReference>
<organism evidence="9 10">
    <name type="scientific">Protomyces lactucae-debilis</name>
    <dbReference type="NCBI Taxonomy" id="2754530"/>
    <lineage>
        <taxon>Eukaryota</taxon>
        <taxon>Fungi</taxon>
        <taxon>Dikarya</taxon>
        <taxon>Ascomycota</taxon>
        <taxon>Taphrinomycotina</taxon>
        <taxon>Taphrinomycetes</taxon>
        <taxon>Taphrinales</taxon>
        <taxon>Protomycetaceae</taxon>
        <taxon>Protomyces</taxon>
    </lineage>
</organism>
<feature type="transmembrane region" description="Helical" evidence="7">
    <location>
        <begin position="202"/>
        <end position="224"/>
    </location>
</feature>
<accession>A0A1Y2EV42</accession>
<keyword evidence="2" id="KW-0813">Transport</keyword>
<dbReference type="GO" id="GO:0022857">
    <property type="term" value="F:transmembrane transporter activity"/>
    <property type="evidence" value="ECO:0007669"/>
    <property type="project" value="InterPro"/>
</dbReference>
<evidence type="ECO:0000256" key="5">
    <source>
        <dbReference type="ARBA" id="ARBA00023136"/>
    </source>
</evidence>
<feature type="transmembrane region" description="Helical" evidence="7">
    <location>
        <begin position="369"/>
        <end position="389"/>
    </location>
</feature>
<dbReference type="GeneID" id="63782925"/>
<feature type="transmembrane region" description="Helical" evidence="7">
    <location>
        <begin position="401"/>
        <end position="422"/>
    </location>
</feature>
<dbReference type="Proteomes" id="UP000193685">
    <property type="component" value="Unassembled WGS sequence"/>
</dbReference>
<dbReference type="Gene3D" id="1.20.1250.20">
    <property type="entry name" value="MFS general substrate transporter like domains"/>
    <property type="match status" value="2"/>
</dbReference>
<dbReference type="FunFam" id="1.20.1250.20:FF:000034">
    <property type="entry name" value="MFS general substrate transporter"/>
    <property type="match status" value="1"/>
</dbReference>